<evidence type="ECO:0000256" key="2">
    <source>
        <dbReference type="ARBA" id="ARBA00023163"/>
    </source>
</evidence>
<gene>
    <name evidence="4" type="ORF">GCM10010140_48640</name>
</gene>
<evidence type="ECO:0000256" key="1">
    <source>
        <dbReference type="ARBA" id="ARBA00023015"/>
    </source>
</evidence>
<dbReference type="RefSeq" id="WP_189248747.1">
    <property type="nucleotide sequence ID" value="NZ_BMQJ01000012.1"/>
</dbReference>
<accession>A0ABQ2R6P2</accession>
<dbReference type="Pfam" id="PF21993">
    <property type="entry name" value="TetR_C_13_2"/>
    <property type="match status" value="1"/>
</dbReference>
<dbReference type="EMBL" id="BMQJ01000012">
    <property type="protein sequence ID" value="GGQ12642.1"/>
    <property type="molecule type" value="Genomic_DNA"/>
</dbReference>
<keyword evidence="1" id="KW-0805">Transcription regulation</keyword>
<organism evidence="4 5">
    <name type="scientific">Streptosporangium pseudovulgare</name>
    <dbReference type="NCBI Taxonomy" id="35765"/>
    <lineage>
        <taxon>Bacteria</taxon>
        <taxon>Bacillati</taxon>
        <taxon>Actinomycetota</taxon>
        <taxon>Actinomycetes</taxon>
        <taxon>Streptosporangiales</taxon>
        <taxon>Streptosporangiaceae</taxon>
        <taxon>Streptosporangium</taxon>
    </lineage>
</organism>
<dbReference type="InterPro" id="IPR036271">
    <property type="entry name" value="Tet_transcr_reg_TetR-rel_C_sf"/>
</dbReference>
<dbReference type="SUPFAM" id="SSF48498">
    <property type="entry name" value="Tetracyclin repressor-like, C-terminal domain"/>
    <property type="match status" value="1"/>
</dbReference>
<comment type="caution">
    <text evidence="4">The sequence shown here is derived from an EMBL/GenBank/DDBJ whole genome shotgun (WGS) entry which is preliminary data.</text>
</comment>
<dbReference type="PANTHER" id="PTHR47506">
    <property type="entry name" value="TRANSCRIPTIONAL REGULATORY PROTEIN"/>
    <property type="match status" value="1"/>
</dbReference>
<evidence type="ECO:0000313" key="5">
    <source>
        <dbReference type="Proteomes" id="UP000611554"/>
    </source>
</evidence>
<sequence length="138" mass="14203">MYVEMFDAIMDAAPDPVAGVRDFFAGAAQRLVETGYADACPIATVALEVASTSEPLRRATADVFSTWIAAGAERFTAVGVPEDVARELTISMVAGLEGAFVLSRALRTTEPVEAAGAAAVAATREALRRVGASGDPAA</sequence>
<keyword evidence="2" id="KW-0804">Transcription</keyword>
<keyword evidence="5" id="KW-1185">Reference proteome</keyword>
<name>A0ABQ2R6P2_9ACTN</name>
<dbReference type="Proteomes" id="UP000611554">
    <property type="component" value="Unassembled WGS sequence"/>
</dbReference>
<evidence type="ECO:0000313" key="4">
    <source>
        <dbReference type="EMBL" id="GGQ12642.1"/>
    </source>
</evidence>
<dbReference type="Gene3D" id="1.10.357.10">
    <property type="entry name" value="Tetracycline Repressor, domain 2"/>
    <property type="match status" value="1"/>
</dbReference>
<evidence type="ECO:0000259" key="3">
    <source>
        <dbReference type="Pfam" id="PF21993"/>
    </source>
</evidence>
<dbReference type="InterPro" id="IPR054156">
    <property type="entry name" value="YxaF_TetR_C"/>
</dbReference>
<dbReference type="PANTHER" id="PTHR47506:SF1">
    <property type="entry name" value="HTH-TYPE TRANSCRIPTIONAL REGULATOR YJDC"/>
    <property type="match status" value="1"/>
</dbReference>
<reference evidence="5" key="1">
    <citation type="journal article" date="2019" name="Int. J. Syst. Evol. Microbiol.">
        <title>The Global Catalogue of Microorganisms (GCM) 10K type strain sequencing project: providing services to taxonomists for standard genome sequencing and annotation.</title>
        <authorList>
            <consortium name="The Broad Institute Genomics Platform"/>
            <consortium name="The Broad Institute Genome Sequencing Center for Infectious Disease"/>
            <person name="Wu L."/>
            <person name="Ma J."/>
        </authorList>
    </citation>
    <scope>NUCLEOTIDE SEQUENCE [LARGE SCALE GENOMIC DNA]</scope>
    <source>
        <strain evidence="5">JCM 3115</strain>
    </source>
</reference>
<feature type="domain" description="Transcriptional regulator LmrA/YxaF-like C-terminal" evidence="3">
    <location>
        <begin position="16"/>
        <end position="117"/>
    </location>
</feature>
<protein>
    <recommendedName>
        <fullName evidence="3">Transcriptional regulator LmrA/YxaF-like C-terminal domain-containing protein</fullName>
    </recommendedName>
</protein>
<proteinExistence type="predicted"/>